<keyword evidence="1" id="KW-0812">Transmembrane</keyword>
<dbReference type="EMBL" id="LQRC01000146">
    <property type="protein sequence ID" value="KXT71821.1"/>
    <property type="molecule type" value="Genomic_DNA"/>
</dbReference>
<dbReference type="Pfam" id="PF11364">
    <property type="entry name" value="DUF3165"/>
    <property type="match status" value="1"/>
</dbReference>
<keyword evidence="1" id="KW-0472">Membrane</keyword>
<accession>A0A139N7U9</accession>
<keyword evidence="1" id="KW-1133">Transmembrane helix</keyword>
<organism evidence="2 3">
    <name type="scientific">Streptococcus gordonii</name>
    <dbReference type="NCBI Taxonomy" id="1302"/>
    <lineage>
        <taxon>Bacteria</taxon>
        <taxon>Bacillati</taxon>
        <taxon>Bacillota</taxon>
        <taxon>Bacilli</taxon>
        <taxon>Lactobacillales</taxon>
        <taxon>Streptococcaceae</taxon>
        <taxon>Streptococcus</taxon>
    </lineage>
</organism>
<reference evidence="2 3" key="1">
    <citation type="submission" date="2016-01" db="EMBL/GenBank/DDBJ databases">
        <title>Highly variable Streptococcus oralis are common among viridans streptococci isolated from primates.</title>
        <authorList>
            <person name="Denapaite D."/>
            <person name="Rieger M."/>
            <person name="Koendgen S."/>
            <person name="Brueckner R."/>
            <person name="Ochigava I."/>
            <person name="Kappeler P."/>
            <person name="Maetz-Rensing K."/>
            <person name="Leendertz F."/>
            <person name="Hakenbeck R."/>
        </authorList>
    </citation>
    <scope>NUCLEOTIDE SEQUENCE [LARGE SCALE GENOMIC DNA]</scope>
    <source>
        <strain evidence="2 3">DD07</strain>
    </source>
</reference>
<sequence>MVYLIIGILILLYYLFAAPQSIKGTFNVLSVVLVLVLFIILLVLAAFRIFQMPGELFVGVAMLILAYFALRDIARLDKKSGLFDFLDDKSKD</sequence>
<evidence type="ECO:0008006" key="4">
    <source>
        <dbReference type="Google" id="ProtNLM"/>
    </source>
</evidence>
<protein>
    <recommendedName>
        <fullName evidence="4">DUF3165 family protein</fullName>
    </recommendedName>
</protein>
<evidence type="ECO:0000313" key="2">
    <source>
        <dbReference type="EMBL" id="KXT71821.1"/>
    </source>
</evidence>
<evidence type="ECO:0000256" key="1">
    <source>
        <dbReference type="SAM" id="Phobius"/>
    </source>
</evidence>
<comment type="caution">
    <text evidence="2">The sequence shown here is derived from an EMBL/GenBank/DDBJ whole genome shotgun (WGS) entry which is preliminary data.</text>
</comment>
<feature type="transmembrane region" description="Helical" evidence="1">
    <location>
        <begin position="27"/>
        <end position="47"/>
    </location>
</feature>
<dbReference type="AlphaFoldDB" id="A0A139N7U9"/>
<gene>
    <name evidence="2" type="ORF">SGODD07_00992</name>
</gene>
<evidence type="ECO:0000313" key="3">
    <source>
        <dbReference type="Proteomes" id="UP000070096"/>
    </source>
</evidence>
<dbReference type="PATRIC" id="fig|1302.21.peg.1109"/>
<name>A0A139N7U9_STRGN</name>
<dbReference type="InterPro" id="IPR021506">
    <property type="entry name" value="DUF3165"/>
</dbReference>
<feature type="transmembrane region" description="Helical" evidence="1">
    <location>
        <begin position="54"/>
        <end position="70"/>
    </location>
</feature>
<dbReference type="Proteomes" id="UP000070096">
    <property type="component" value="Unassembled WGS sequence"/>
</dbReference>
<proteinExistence type="predicted"/>